<gene>
    <name evidence="3" type="ORF">OL497_05420</name>
</gene>
<dbReference type="RefSeq" id="WP_264728543.1">
    <property type="nucleotide sequence ID" value="NZ_JAPDNR010000001.1"/>
</dbReference>
<reference evidence="3 4" key="1">
    <citation type="submission" date="2022-10" db="EMBL/GenBank/DDBJ databases">
        <title>Chitinophaga nivalis PC15 sp. nov., isolated from Pyeongchang county, South Korea.</title>
        <authorList>
            <person name="Trinh H.N."/>
        </authorList>
    </citation>
    <scope>NUCLEOTIDE SEQUENCE [LARGE SCALE GENOMIC DNA]</scope>
    <source>
        <strain evidence="3 4">PC14</strain>
    </source>
</reference>
<feature type="domain" description="DUF4440" evidence="2">
    <location>
        <begin position="28"/>
        <end position="136"/>
    </location>
</feature>
<dbReference type="Pfam" id="PF14534">
    <property type="entry name" value="DUF4440"/>
    <property type="match status" value="1"/>
</dbReference>
<proteinExistence type="predicted"/>
<feature type="chain" id="PRO_5046703675" evidence="1">
    <location>
        <begin position="23"/>
        <end position="147"/>
    </location>
</feature>
<dbReference type="EMBL" id="JAPDNS010000001">
    <property type="protein sequence ID" value="MCW3483322.1"/>
    <property type="molecule type" value="Genomic_DNA"/>
</dbReference>
<feature type="signal peptide" evidence="1">
    <location>
        <begin position="1"/>
        <end position="22"/>
    </location>
</feature>
<dbReference type="SUPFAM" id="SSF54427">
    <property type="entry name" value="NTF2-like"/>
    <property type="match status" value="1"/>
</dbReference>
<organism evidence="3 4">
    <name type="scientific">Chitinophaga nivalis</name>
    <dbReference type="NCBI Taxonomy" id="2991709"/>
    <lineage>
        <taxon>Bacteria</taxon>
        <taxon>Pseudomonadati</taxon>
        <taxon>Bacteroidota</taxon>
        <taxon>Chitinophagia</taxon>
        <taxon>Chitinophagales</taxon>
        <taxon>Chitinophagaceae</taxon>
        <taxon>Chitinophaga</taxon>
    </lineage>
</organism>
<dbReference type="InterPro" id="IPR032710">
    <property type="entry name" value="NTF2-like_dom_sf"/>
</dbReference>
<evidence type="ECO:0000313" key="3">
    <source>
        <dbReference type="EMBL" id="MCW3483322.1"/>
    </source>
</evidence>
<keyword evidence="1" id="KW-0732">Signal</keyword>
<sequence>MEKTLLILVFLALIQVSSYSQSNTEKTIRQLEQRELAAVHHSDTATLLQIWSKHFVVNNPYGQIVTVPEILTFIREGKIDYATVERIVDRVTVVENIAIAMGKEIVTPEKATAHAGKKVTRQYTNIWMKEKDHWRLVARQATIVNME</sequence>
<protein>
    <submittedName>
        <fullName evidence="3">Nuclear transport factor 2 family protein</fullName>
    </submittedName>
</protein>
<dbReference type="Proteomes" id="UP001207742">
    <property type="component" value="Unassembled WGS sequence"/>
</dbReference>
<dbReference type="Gene3D" id="3.10.450.50">
    <property type="match status" value="1"/>
</dbReference>
<name>A0ABT3IH94_9BACT</name>
<evidence type="ECO:0000313" key="4">
    <source>
        <dbReference type="Proteomes" id="UP001207742"/>
    </source>
</evidence>
<comment type="caution">
    <text evidence="3">The sequence shown here is derived from an EMBL/GenBank/DDBJ whole genome shotgun (WGS) entry which is preliminary data.</text>
</comment>
<keyword evidence="4" id="KW-1185">Reference proteome</keyword>
<evidence type="ECO:0000259" key="2">
    <source>
        <dbReference type="Pfam" id="PF14534"/>
    </source>
</evidence>
<accession>A0ABT3IH94</accession>
<dbReference type="InterPro" id="IPR027843">
    <property type="entry name" value="DUF4440"/>
</dbReference>
<evidence type="ECO:0000256" key="1">
    <source>
        <dbReference type="SAM" id="SignalP"/>
    </source>
</evidence>